<evidence type="ECO:0000259" key="9">
    <source>
        <dbReference type="PROSITE" id="PS51194"/>
    </source>
</evidence>
<evidence type="ECO:0000256" key="4">
    <source>
        <dbReference type="ARBA" id="ARBA00022806"/>
    </source>
</evidence>
<dbReference type="InterPro" id="IPR027417">
    <property type="entry name" value="P-loop_NTPase"/>
</dbReference>
<evidence type="ECO:0000313" key="11">
    <source>
        <dbReference type="Proteomes" id="UP000019373"/>
    </source>
</evidence>
<keyword evidence="3 7" id="KW-0378">Hydrolase</keyword>
<dbReference type="Pfam" id="PF00271">
    <property type="entry name" value="Helicase_C"/>
    <property type="match status" value="1"/>
</dbReference>
<dbReference type="RefSeq" id="XP_007787203.1">
    <property type="nucleotide sequence ID" value="XM_007789013.1"/>
</dbReference>
<evidence type="ECO:0000256" key="2">
    <source>
        <dbReference type="ARBA" id="ARBA00022741"/>
    </source>
</evidence>
<dbReference type="Gene3D" id="3.40.50.300">
    <property type="entry name" value="P-loop containing nucleotide triphosphate hydrolases"/>
    <property type="match status" value="2"/>
</dbReference>
<comment type="similarity">
    <text evidence="1 7">Belongs to the helicase family. RecQ subfamily.</text>
</comment>
<dbReference type="GO" id="GO:0043138">
    <property type="term" value="F:3'-5' DNA helicase activity"/>
    <property type="evidence" value="ECO:0007669"/>
    <property type="project" value="UniProtKB-EC"/>
</dbReference>
<protein>
    <recommendedName>
        <fullName evidence="7">ATP-dependent DNA helicase</fullName>
        <ecNumber evidence="7">5.6.2.4</ecNumber>
    </recommendedName>
</protein>
<dbReference type="CDD" id="cd17920">
    <property type="entry name" value="DEXHc_RecQ"/>
    <property type="match status" value="1"/>
</dbReference>
<dbReference type="GO" id="GO:0005634">
    <property type="term" value="C:nucleus"/>
    <property type="evidence" value="ECO:0007669"/>
    <property type="project" value="UniProtKB-SubCell"/>
</dbReference>
<dbReference type="EC" id="5.6.2.4" evidence="7"/>
<dbReference type="SUPFAM" id="SSF52540">
    <property type="entry name" value="P-loop containing nucleoside triphosphate hydrolases"/>
    <property type="match status" value="1"/>
</dbReference>
<dbReference type="InterPro" id="IPR014001">
    <property type="entry name" value="Helicase_ATP-bd"/>
</dbReference>
<name>U1GD03_ENDPU</name>
<dbReference type="Pfam" id="PF16124">
    <property type="entry name" value="RecQ_Zn_bind"/>
    <property type="match status" value="1"/>
</dbReference>
<evidence type="ECO:0000256" key="3">
    <source>
        <dbReference type="ARBA" id="ARBA00022801"/>
    </source>
</evidence>
<keyword evidence="5 7" id="KW-0067">ATP-binding</keyword>
<dbReference type="SMART" id="SM00490">
    <property type="entry name" value="HELICc"/>
    <property type="match status" value="1"/>
</dbReference>
<proteinExistence type="inferred from homology"/>
<dbReference type="GO" id="GO:0009378">
    <property type="term" value="F:four-way junction helicase activity"/>
    <property type="evidence" value="ECO:0007669"/>
    <property type="project" value="TreeGrafter"/>
</dbReference>
<dbReference type="NCBIfam" id="TIGR00614">
    <property type="entry name" value="recQ_fam"/>
    <property type="match status" value="1"/>
</dbReference>
<comment type="catalytic activity">
    <reaction evidence="7">
        <text>ATP + H2O = ADP + phosphate + H(+)</text>
        <dbReference type="Rhea" id="RHEA:13065"/>
        <dbReference type="ChEBI" id="CHEBI:15377"/>
        <dbReference type="ChEBI" id="CHEBI:15378"/>
        <dbReference type="ChEBI" id="CHEBI:30616"/>
        <dbReference type="ChEBI" id="CHEBI:43474"/>
        <dbReference type="ChEBI" id="CHEBI:456216"/>
    </reaction>
</comment>
<comment type="catalytic activity">
    <reaction evidence="6 7">
        <text>Couples ATP hydrolysis with the unwinding of duplex DNA by translocating in the 3'-5' direction.</text>
        <dbReference type="EC" id="5.6.2.4"/>
    </reaction>
</comment>
<dbReference type="OMA" id="CRWQFLL"/>
<dbReference type="PROSITE" id="PS51194">
    <property type="entry name" value="HELICASE_CTER"/>
    <property type="match status" value="1"/>
</dbReference>
<evidence type="ECO:0000256" key="5">
    <source>
        <dbReference type="ARBA" id="ARBA00022840"/>
    </source>
</evidence>
<comment type="subcellular location">
    <subcellularLocation>
        <location evidence="7">Nucleus</location>
    </subcellularLocation>
</comment>
<sequence>MARGRKGKEPVDLDFTLRRVFGKQSFRFEAVVIEYLEAKQSRPVQREVISATIEGHDVFLQAATSFGKSLCFQLPAVIGSGITVVVSPLLALMTNQIDAARDRGIPTETISSSTTYTERRRIETDLKCGHPYTRLIYVTPELCATQNFRKLLTTIHQQGQLTRIAIDEAHCISEWGHDFRPAYKELRWFKQTLILPSVPVIALTATATPRVREDIVTSLGLDPRPSSEGGTTKFFSTTTARPNLHYEVRYFSESSPHHSSGDDLFPNLLNWLNSISSRRSTRLGYLHQRSPNNSTSTDLTPISGIIYVAFRSTTESLSARLTSNNITASAYHAGLDPTTRQTVQETFIHPHQPTDLQTAQTVAGSFNIIVATTAFGMGIDAPSVRFVVHYGVPRGFEAFVQESGRAGRDGKAASCVVFYTREERDRVLYRVSLDVNRELNKKGNRNNQGGGVGKAQAEARMESLQKVIEYCECTSRCRHELISEYFAAGATGTGGLEGETKCDFACDYCKEGGQKLRKRMERGLADEEAAFEFSQRERSNGWEGYEDI</sequence>
<evidence type="ECO:0000256" key="6">
    <source>
        <dbReference type="ARBA" id="ARBA00034617"/>
    </source>
</evidence>
<evidence type="ECO:0000256" key="1">
    <source>
        <dbReference type="ARBA" id="ARBA00005446"/>
    </source>
</evidence>
<keyword evidence="7" id="KW-0539">Nucleus</keyword>
<dbReference type="GO" id="GO:0003676">
    <property type="term" value="F:nucleic acid binding"/>
    <property type="evidence" value="ECO:0007669"/>
    <property type="project" value="InterPro"/>
</dbReference>
<evidence type="ECO:0000259" key="8">
    <source>
        <dbReference type="PROSITE" id="PS51192"/>
    </source>
</evidence>
<organism evidence="10 11">
    <name type="scientific">Endocarpon pusillum (strain Z07020 / HMAS-L-300199)</name>
    <name type="common">Lichen-forming fungus</name>
    <dbReference type="NCBI Taxonomy" id="1263415"/>
    <lineage>
        <taxon>Eukaryota</taxon>
        <taxon>Fungi</taxon>
        <taxon>Dikarya</taxon>
        <taxon>Ascomycota</taxon>
        <taxon>Pezizomycotina</taxon>
        <taxon>Eurotiomycetes</taxon>
        <taxon>Chaetothyriomycetidae</taxon>
        <taxon>Verrucariales</taxon>
        <taxon>Verrucariaceae</taxon>
        <taxon>Endocarpon</taxon>
    </lineage>
</organism>
<dbReference type="InterPro" id="IPR032284">
    <property type="entry name" value="RecQ_Zn-bd"/>
</dbReference>
<keyword evidence="2 7" id="KW-0547">Nucleotide-binding</keyword>
<keyword evidence="4 7" id="KW-0347">Helicase</keyword>
<keyword evidence="11" id="KW-1185">Reference proteome</keyword>
<dbReference type="PROSITE" id="PS51192">
    <property type="entry name" value="HELICASE_ATP_BIND_1"/>
    <property type="match status" value="1"/>
</dbReference>
<evidence type="ECO:0000256" key="7">
    <source>
        <dbReference type="RuleBase" id="RU364117"/>
    </source>
</evidence>
<dbReference type="InterPro" id="IPR001650">
    <property type="entry name" value="Helicase_C-like"/>
</dbReference>
<dbReference type="EMBL" id="KE720812">
    <property type="protein sequence ID" value="ERF75472.1"/>
    <property type="molecule type" value="Genomic_DNA"/>
</dbReference>
<dbReference type="Proteomes" id="UP000019373">
    <property type="component" value="Unassembled WGS sequence"/>
</dbReference>
<gene>
    <name evidence="10" type="ORF">EPUS_07004</name>
</gene>
<dbReference type="GO" id="GO:0016887">
    <property type="term" value="F:ATP hydrolysis activity"/>
    <property type="evidence" value="ECO:0007669"/>
    <property type="project" value="RHEA"/>
</dbReference>
<dbReference type="InterPro" id="IPR004589">
    <property type="entry name" value="DNA_helicase_ATP-dep_RecQ"/>
</dbReference>
<dbReference type="GO" id="GO:0005694">
    <property type="term" value="C:chromosome"/>
    <property type="evidence" value="ECO:0007669"/>
    <property type="project" value="TreeGrafter"/>
</dbReference>
<evidence type="ECO:0000313" key="10">
    <source>
        <dbReference type="EMBL" id="ERF75472.1"/>
    </source>
</evidence>
<dbReference type="InterPro" id="IPR011545">
    <property type="entry name" value="DEAD/DEAH_box_helicase_dom"/>
</dbReference>
<reference evidence="11" key="1">
    <citation type="journal article" date="2014" name="BMC Genomics">
        <title>Genome characteristics reveal the impact of lichenization on lichen-forming fungus Endocarpon pusillum Hedwig (Verrucariales, Ascomycota).</title>
        <authorList>
            <person name="Wang Y.-Y."/>
            <person name="Liu B."/>
            <person name="Zhang X.-Y."/>
            <person name="Zhou Q.-M."/>
            <person name="Zhang T."/>
            <person name="Li H."/>
            <person name="Yu Y.-F."/>
            <person name="Zhang X.-L."/>
            <person name="Hao X.-Y."/>
            <person name="Wang M."/>
            <person name="Wang L."/>
            <person name="Wei J.-C."/>
        </authorList>
    </citation>
    <scope>NUCLEOTIDE SEQUENCE [LARGE SCALE GENOMIC DNA]</scope>
    <source>
        <strain evidence="11">Z07020 / HMAS-L-300199</strain>
    </source>
</reference>
<feature type="domain" description="Helicase ATP-binding" evidence="8">
    <location>
        <begin position="49"/>
        <end position="225"/>
    </location>
</feature>
<feature type="domain" description="Helicase C-terminal" evidence="9">
    <location>
        <begin position="294"/>
        <end position="465"/>
    </location>
</feature>
<dbReference type="GO" id="GO:0000724">
    <property type="term" value="P:double-strand break repair via homologous recombination"/>
    <property type="evidence" value="ECO:0007669"/>
    <property type="project" value="TreeGrafter"/>
</dbReference>
<dbReference type="GO" id="GO:0005737">
    <property type="term" value="C:cytoplasm"/>
    <property type="evidence" value="ECO:0007669"/>
    <property type="project" value="TreeGrafter"/>
</dbReference>
<dbReference type="OrthoDB" id="10261556at2759"/>
<dbReference type="GO" id="GO:0005524">
    <property type="term" value="F:ATP binding"/>
    <property type="evidence" value="ECO:0007669"/>
    <property type="project" value="UniProtKB-KW"/>
</dbReference>
<dbReference type="PANTHER" id="PTHR13710:SF152">
    <property type="entry name" value="ATP-DEPENDENT DNA HELICASE Q5"/>
    <property type="match status" value="1"/>
</dbReference>
<dbReference type="HOGENOM" id="CLU_001103_9_3_1"/>
<dbReference type="Pfam" id="PF00270">
    <property type="entry name" value="DEAD"/>
    <property type="match status" value="1"/>
</dbReference>
<dbReference type="AlphaFoldDB" id="U1GD03"/>
<dbReference type="eggNOG" id="KOG0352">
    <property type="taxonomic scope" value="Eukaryota"/>
</dbReference>
<dbReference type="GeneID" id="19241892"/>
<dbReference type="SMART" id="SM00487">
    <property type="entry name" value="DEXDc"/>
    <property type="match status" value="1"/>
</dbReference>
<accession>U1GD03</accession>
<dbReference type="PANTHER" id="PTHR13710">
    <property type="entry name" value="DNA HELICASE RECQ FAMILY MEMBER"/>
    <property type="match status" value="1"/>
</dbReference>